<comment type="caution">
    <text evidence="2">The sequence shown here is derived from an EMBL/GenBank/DDBJ whole genome shotgun (WGS) entry which is preliminary data.</text>
</comment>
<dbReference type="AlphaFoldDB" id="A0A939G3J0"/>
<evidence type="ECO:0000313" key="3">
    <source>
        <dbReference type="Proteomes" id="UP000664795"/>
    </source>
</evidence>
<evidence type="ECO:0000259" key="1">
    <source>
        <dbReference type="Pfam" id="PF01882"/>
    </source>
</evidence>
<dbReference type="InterPro" id="IPR036465">
    <property type="entry name" value="vWFA_dom_sf"/>
</dbReference>
<dbReference type="SUPFAM" id="SSF53300">
    <property type="entry name" value="vWA-like"/>
    <property type="match status" value="1"/>
</dbReference>
<dbReference type="EMBL" id="JAFMYU010000002">
    <property type="protein sequence ID" value="MBO0929954.1"/>
    <property type="molecule type" value="Genomic_DNA"/>
</dbReference>
<accession>A0A939G3J0</accession>
<proteinExistence type="predicted"/>
<feature type="domain" description="DUF58" evidence="1">
    <location>
        <begin position="43"/>
        <end position="248"/>
    </location>
</feature>
<name>A0A939G3J0_9BACT</name>
<evidence type="ECO:0000313" key="2">
    <source>
        <dbReference type="EMBL" id="MBO0929954.1"/>
    </source>
</evidence>
<gene>
    <name evidence="2" type="ORF">J2I48_03065</name>
</gene>
<dbReference type="PANTHER" id="PTHR33608:SF7">
    <property type="entry name" value="DUF58 DOMAIN-CONTAINING PROTEIN"/>
    <property type="match status" value="1"/>
</dbReference>
<dbReference type="PANTHER" id="PTHR33608">
    <property type="entry name" value="BLL2464 PROTEIN"/>
    <property type="match status" value="1"/>
</dbReference>
<reference evidence="2 3" key="1">
    <citation type="submission" date="2021-03" db="EMBL/GenBank/DDBJ databases">
        <title>Fibrella sp. HMF5036 genome sequencing and assembly.</title>
        <authorList>
            <person name="Kang H."/>
            <person name="Kim H."/>
            <person name="Bae S."/>
            <person name="Joh K."/>
        </authorList>
    </citation>
    <scope>NUCLEOTIDE SEQUENCE [LARGE SCALE GENOMIC DNA]</scope>
    <source>
        <strain evidence="2 3">HMF5036</strain>
    </source>
</reference>
<organism evidence="2 3">
    <name type="scientific">Fibrella aquatilis</name>
    <dbReference type="NCBI Taxonomy" id="2817059"/>
    <lineage>
        <taxon>Bacteria</taxon>
        <taxon>Pseudomonadati</taxon>
        <taxon>Bacteroidota</taxon>
        <taxon>Cytophagia</taxon>
        <taxon>Cytophagales</taxon>
        <taxon>Spirosomataceae</taxon>
        <taxon>Fibrella</taxon>
    </lineage>
</organism>
<keyword evidence="3" id="KW-1185">Reference proteome</keyword>
<sequence length="284" mass="31867">MTPPLDFIRINNLPLVGQLISDELTLGLHRSRRNGVGVEFAQFRAYQPGDDPKRIDWKRYAQTGKHLVRESETESSQQVRLLLDLSGSMNYAEGPVRRLDYAKVLLAAVAYIANRQGDQLSLHSVREGQVEALVPVGKQAFQKVLGTLAGLTAGGSWPAEPPAFPIPQRNQRELLVLVSDLLQLNDEWITLLRQAATPRREILLIQVLGQQEVDFNLSGFYQFQDLETDQSVEVQADTVRNQVQQAATAYFDQLTSQLHLPHLRHVRALLTDPPALVLRELLAV</sequence>
<protein>
    <submittedName>
        <fullName evidence="2">DUF58 domain-containing protein</fullName>
    </submittedName>
</protein>
<dbReference type="RefSeq" id="WP_207333923.1">
    <property type="nucleotide sequence ID" value="NZ_JAFMYU010000002.1"/>
</dbReference>
<dbReference type="InterPro" id="IPR002881">
    <property type="entry name" value="DUF58"/>
</dbReference>
<dbReference type="Pfam" id="PF01882">
    <property type="entry name" value="DUF58"/>
    <property type="match status" value="1"/>
</dbReference>
<dbReference type="Proteomes" id="UP000664795">
    <property type="component" value="Unassembled WGS sequence"/>
</dbReference>